<evidence type="ECO:0000256" key="7">
    <source>
        <dbReference type="ARBA" id="ARBA00023180"/>
    </source>
</evidence>
<dbReference type="PANTHER" id="PTHR12137:SF54">
    <property type="entry name" value="CARBOHYDRATE SULFOTRANSFERASE"/>
    <property type="match status" value="1"/>
</dbReference>
<accession>A0A5B8VC47</accession>
<dbReference type="PANTHER" id="PTHR12137">
    <property type="entry name" value="CARBOHYDRATE SULFOTRANSFERASE"/>
    <property type="match status" value="1"/>
</dbReference>
<dbReference type="GO" id="GO:0016051">
    <property type="term" value="P:carbohydrate biosynthetic process"/>
    <property type="evidence" value="ECO:0007669"/>
    <property type="project" value="InterPro"/>
</dbReference>
<dbReference type="Pfam" id="PF03567">
    <property type="entry name" value="Sulfotransfer_2"/>
    <property type="match status" value="1"/>
</dbReference>
<keyword evidence="6" id="KW-0472">Membrane</keyword>
<evidence type="ECO:0000313" key="9">
    <source>
        <dbReference type="Proteomes" id="UP000321533"/>
    </source>
</evidence>
<organism evidence="8 9">
    <name type="scientific">Panacibacter ginsenosidivorans</name>
    <dbReference type="NCBI Taxonomy" id="1813871"/>
    <lineage>
        <taxon>Bacteria</taxon>
        <taxon>Pseudomonadati</taxon>
        <taxon>Bacteroidota</taxon>
        <taxon>Chitinophagia</taxon>
        <taxon>Chitinophagales</taxon>
        <taxon>Chitinophagaceae</taxon>
        <taxon>Panacibacter</taxon>
    </lineage>
</organism>
<dbReference type="GO" id="GO:0016020">
    <property type="term" value="C:membrane"/>
    <property type="evidence" value="ECO:0007669"/>
    <property type="project" value="InterPro"/>
</dbReference>
<dbReference type="AlphaFoldDB" id="A0A5B8VC47"/>
<keyword evidence="7" id="KW-0325">Glycoprotein</keyword>
<dbReference type="Gene3D" id="3.40.50.300">
    <property type="entry name" value="P-loop containing nucleotide triphosphate hydrolases"/>
    <property type="match status" value="1"/>
</dbReference>
<evidence type="ECO:0000256" key="6">
    <source>
        <dbReference type="ARBA" id="ARBA00023136"/>
    </source>
</evidence>
<dbReference type="RefSeq" id="WP_147191774.1">
    <property type="nucleotide sequence ID" value="NZ_CP042435.1"/>
</dbReference>
<evidence type="ECO:0000256" key="3">
    <source>
        <dbReference type="ARBA" id="ARBA00022692"/>
    </source>
</evidence>
<keyword evidence="9" id="KW-1185">Reference proteome</keyword>
<dbReference type="Proteomes" id="UP000321533">
    <property type="component" value="Chromosome"/>
</dbReference>
<gene>
    <name evidence="8" type="ORF">FRZ67_17830</name>
</gene>
<evidence type="ECO:0000256" key="2">
    <source>
        <dbReference type="ARBA" id="ARBA00022679"/>
    </source>
</evidence>
<sequence>MKGILTSNIQKAKRYIKENRRRKIAAAYYREHEALRPGNYYSTNCFDYYKCIFIHIPKTAGLSVSKSLFGNYAGGHLSYDSYVKKFGKATVDNYFKFTFVRNPWERLASAYFFLKKGGMNSADAAFAKKYLSSVNNFESFVNDWLSEDNLDLYYHIIPQYKYITSNNAERIMVDFVGKYENLQDDFRRICNSIFHTEKLLLDINSTEASKIKYKTLYTEDMKKKVAVLYAMDIQMFGYAF</sequence>
<keyword evidence="2 8" id="KW-0808">Transferase</keyword>
<evidence type="ECO:0000313" key="8">
    <source>
        <dbReference type="EMBL" id="QEC69080.1"/>
    </source>
</evidence>
<comment type="subcellular location">
    <subcellularLocation>
        <location evidence="1">Golgi apparatus membrane</location>
        <topology evidence="1">Single-pass type II membrane protein</topology>
    </subcellularLocation>
</comment>
<evidence type="ECO:0000256" key="4">
    <source>
        <dbReference type="ARBA" id="ARBA00022989"/>
    </source>
</evidence>
<dbReference type="InterPro" id="IPR018011">
    <property type="entry name" value="Carb_sulfotrans_8-10"/>
</dbReference>
<evidence type="ECO:0000256" key="5">
    <source>
        <dbReference type="ARBA" id="ARBA00023034"/>
    </source>
</evidence>
<dbReference type="GO" id="GO:0008146">
    <property type="term" value="F:sulfotransferase activity"/>
    <property type="evidence" value="ECO:0007669"/>
    <property type="project" value="InterPro"/>
</dbReference>
<keyword evidence="5" id="KW-0333">Golgi apparatus</keyword>
<dbReference type="EMBL" id="CP042435">
    <property type="protein sequence ID" value="QEC69080.1"/>
    <property type="molecule type" value="Genomic_DNA"/>
</dbReference>
<dbReference type="InterPro" id="IPR027417">
    <property type="entry name" value="P-loop_NTPase"/>
</dbReference>
<protein>
    <submittedName>
        <fullName evidence="8">Sulfotransferase family protein</fullName>
    </submittedName>
</protein>
<dbReference type="KEGG" id="pgin:FRZ67_17830"/>
<keyword evidence="3" id="KW-0812">Transmembrane</keyword>
<proteinExistence type="predicted"/>
<name>A0A5B8VC47_9BACT</name>
<dbReference type="SUPFAM" id="SSF52540">
    <property type="entry name" value="P-loop containing nucleoside triphosphate hydrolases"/>
    <property type="match status" value="1"/>
</dbReference>
<reference evidence="8 9" key="1">
    <citation type="journal article" date="2016" name="Int. J. Syst. Evol. Microbiol.">
        <title>Panacibacter ginsenosidivorans gen. nov., sp. nov., with ginsenoside converting activity isolated from soil of a ginseng field.</title>
        <authorList>
            <person name="Siddiqi M.Z."/>
            <person name="Muhammad Shafi S."/>
            <person name="Choi K.D."/>
            <person name="Im W.T."/>
        </authorList>
    </citation>
    <scope>NUCLEOTIDE SEQUENCE [LARGE SCALE GENOMIC DNA]</scope>
    <source>
        <strain evidence="8 9">Gsoil1550</strain>
    </source>
</reference>
<keyword evidence="4" id="KW-1133">Transmembrane helix</keyword>
<dbReference type="InterPro" id="IPR005331">
    <property type="entry name" value="Sulfotransferase"/>
</dbReference>
<evidence type="ECO:0000256" key="1">
    <source>
        <dbReference type="ARBA" id="ARBA00004323"/>
    </source>
</evidence>
<dbReference type="OrthoDB" id="288532at2"/>